<organism evidence="1 2">
    <name type="scientific">Metabacillus idriensis</name>
    <dbReference type="NCBI Taxonomy" id="324768"/>
    <lineage>
        <taxon>Bacteria</taxon>
        <taxon>Bacillati</taxon>
        <taxon>Bacillota</taxon>
        <taxon>Bacilli</taxon>
        <taxon>Bacillales</taxon>
        <taxon>Bacillaceae</taxon>
        <taxon>Metabacillus</taxon>
    </lineage>
</organism>
<evidence type="ECO:0000313" key="1">
    <source>
        <dbReference type="EMBL" id="MRX56725.1"/>
    </source>
</evidence>
<reference evidence="1 2" key="1">
    <citation type="submission" date="2019-11" db="EMBL/GenBank/DDBJ databases">
        <title>Bacillus idriensis genome.</title>
        <authorList>
            <person name="Konopka E.N."/>
            <person name="Newman J.D."/>
        </authorList>
    </citation>
    <scope>NUCLEOTIDE SEQUENCE [LARGE SCALE GENOMIC DNA]</scope>
    <source>
        <strain evidence="1 2">DSM 19097</strain>
    </source>
</reference>
<dbReference type="AlphaFoldDB" id="A0A6I2MEG2"/>
<keyword evidence="2" id="KW-1185">Reference proteome</keyword>
<comment type="caution">
    <text evidence="1">The sequence shown here is derived from an EMBL/GenBank/DDBJ whole genome shotgun (WGS) entry which is preliminary data.</text>
</comment>
<evidence type="ECO:0000313" key="2">
    <source>
        <dbReference type="Proteomes" id="UP000441585"/>
    </source>
</evidence>
<proteinExistence type="predicted"/>
<dbReference type="RefSeq" id="WP_154319669.1">
    <property type="nucleotide sequence ID" value="NZ_CAJGAA010000013.1"/>
</dbReference>
<dbReference type="Proteomes" id="UP000441585">
    <property type="component" value="Unassembled WGS sequence"/>
</dbReference>
<accession>A0A6I2MEG2</accession>
<protein>
    <submittedName>
        <fullName evidence="1">Uncharacterized protein</fullName>
    </submittedName>
</protein>
<gene>
    <name evidence="1" type="ORF">GJU41_22540</name>
</gene>
<sequence>MENMTLIDEKIYYVESKKAIQVVLEREELLNKQMKAMDKLLLVKEQKSKTGSLEEYDGLEKLEKELERKVRFHQLTEPAVPEEYKEKIKRNAVIEQLAADTKSNELKALLKQHIEYLENELVPLIRNINQLEKMKKVPDQINLILDSEIGEGVPFPVYYRLKVFNPTQHETKSRDALLALQETISALKKVEPPVETKGLLSFLKKGKK</sequence>
<dbReference type="EMBL" id="WKKF01000016">
    <property type="protein sequence ID" value="MRX56725.1"/>
    <property type="molecule type" value="Genomic_DNA"/>
</dbReference>
<name>A0A6I2MEG2_9BACI</name>